<name>A0A8J6I1Y4_9FIRM</name>
<keyword evidence="3" id="KW-1133">Transmembrane helix</keyword>
<sequence>MKSKRTERTDTRERILEASAKLFAEKGYSATGIDEIARNVGITKSVIYYHFKNKEDILQTLIDEAFAQIQQPEINEAHKRFHETGEQFQEIMGLLQFMGTERNRRIIKIIFMESMKDQGESVPLFEIWDKSMAIHRDFSGHQLEKWLNDNPHRKVEVFFLFVLPLLSFFIFRDRFCEHYKLSPEEAWDALSVGLMDYFYPKLF</sequence>
<accession>A0A8J6I1Y4</accession>
<dbReference type="Proteomes" id="UP000657177">
    <property type="component" value="Unassembled WGS sequence"/>
</dbReference>
<evidence type="ECO:0000313" key="5">
    <source>
        <dbReference type="EMBL" id="MBA2133931.1"/>
    </source>
</evidence>
<feature type="DNA-binding region" description="H-T-H motif" evidence="2">
    <location>
        <begin position="32"/>
        <end position="51"/>
    </location>
</feature>
<dbReference type="PANTHER" id="PTHR43479:SF11">
    <property type="entry name" value="ACREF_ENVCD OPERON REPRESSOR-RELATED"/>
    <property type="match status" value="1"/>
</dbReference>
<dbReference type="InterPro" id="IPR009057">
    <property type="entry name" value="Homeodomain-like_sf"/>
</dbReference>
<keyword evidence="3" id="KW-0472">Membrane</keyword>
<gene>
    <name evidence="5" type="ORF">G5B42_10345</name>
</gene>
<feature type="domain" description="HTH tetR-type" evidence="4">
    <location>
        <begin position="9"/>
        <end position="69"/>
    </location>
</feature>
<dbReference type="PANTHER" id="PTHR43479">
    <property type="entry name" value="ACREF/ENVCD OPERON REPRESSOR-RELATED"/>
    <property type="match status" value="1"/>
</dbReference>
<dbReference type="GO" id="GO:0003677">
    <property type="term" value="F:DNA binding"/>
    <property type="evidence" value="ECO:0007669"/>
    <property type="project" value="UniProtKB-UniRule"/>
</dbReference>
<keyword evidence="3" id="KW-0812">Transmembrane</keyword>
<dbReference type="EMBL" id="JAAKDE010000027">
    <property type="protein sequence ID" value="MBA2133931.1"/>
    <property type="molecule type" value="Genomic_DNA"/>
</dbReference>
<reference evidence="5" key="1">
    <citation type="submission" date="2020-06" db="EMBL/GenBank/DDBJ databases">
        <title>Novel chitinolytic bacterium.</title>
        <authorList>
            <person name="Ungkulpasvich U."/>
            <person name="Kosugi A."/>
            <person name="Uke A."/>
        </authorList>
    </citation>
    <scope>NUCLEOTIDE SEQUENCE</scope>
    <source>
        <strain evidence="5">UUS1-1</strain>
    </source>
</reference>
<proteinExistence type="predicted"/>
<dbReference type="PROSITE" id="PS50977">
    <property type="entry name" value="HTH_TETR_2"/>
    <property type="match status" value="1"/>
</dbReference>
<evidence type="ECO:0000256" key="3">
    <source>
        <dbReference type="SAM" id="Phobius"/>
    </source>
</evidence>
<dbReference type="InterPro" id="IPR001647">
    <property type="entry name" value="HTH_TetR"/>
</dbReference>
<dbReference type="Gene3D" id="1.10.357.10">
    <property type="entry name" value="Tetracycline Repressor, domain 2"/>
    <property type="match status" value="1"/>
</dbReference>
<dbReference type="RefSeq" id="WP_181340399.1">
    <property type="nucleotide sequence ID" value="NZ_JAAKDE010000027.1"/>
</dbReference>
<evidence type="ECO:0000256" key="1">
    <source>
        <dbReference type="ARBA" id="ARBA00023125"/>
    </source>
</evidence>
<dbReference type="Pfam" id="PF00440">
    <property type="entry name" value="TetR_N"/>
    <property type="match status" value="1"/>
</dbReference>
<evidence type="ECO:0000259" key="4">
    <source>
        <dbReference type="PROSITE" id="PS50977"/>
    </source>
</evidence>
<protein>
    <submittedName>
        <fullName evidence="5">TetR/AcrR family transcriptional regulator</fullName>
    </submittedName>
</protein>
<comment type="caution">
    <text evidence="5">The sequence shown here is derived from an EMBL/GenBank/DDBJ whole genome shotgun (WGS) entry which is preliminary data.</text>
</comment>
<dbReference type="InterPro" id="IPR050624">
    <property type="entry name" value="HTH-type_Tx_Regulator"/>
</dbReference>
<feature type="transmembrane region" description="Helical" evidence="3">
    <location>
        <begin position="155"/>
        <end position="171"/>
    </location>
</feature>
<dbReference type="AlphaFoldDB" id="A0A8J6I1Y4"/>
<keyword evidence="1 2" id="KW-0238">DNA-binding</keyword>
<dbReference type="SUPFAM" id="SSF46689">
    <property type="entry name" value="Homeodomain-like"/>
    <property type="match status" value="1"/>
</dbReference>
<evidence type="ECO:0000313" key="6">
    <source>
        <dbReference type="Proteomes" id="UP000657177"/>
    </source>
</evidence>
<keyword evidence="6" id="KW-1185">Reference proteome</keyword>
<evidence type="ECO:0000256" key="2">
    <source>
        <dbReference type="PROSITE-ProRule" id="PRU00335"/>
    </source>
</evidence>
<organism evidence="5 6">
    <name type="scientific">Capillibacterium thermochitinicola</name>
    <dbReference type="NCBI Taxonomy" id="2699427"/>
    <lineage>
        <taxon>Bacteria</taxon>
        <taxon>Bacillati</taxon>
        <taxon>Bacillota</taxon>
        <taxon>Capillibacterium</taxon>
    </lineage>
</organism>
<dbReference type="PRINTS" id="PR00455">
    <property type="entry name" value="HTHTETR"/>
</dbReference>